<dbReference type="PROSITE" id="PS50889">
    <property type="entry name" value="S4"/>
    <property type="match status" value="1"/>
</dbReference>
<dbReference type="InterPro" id="IPR004538">
    <property type="entry name" value="Hemolysin_A/TlyA"/>
</dbReference>
<dbReference type="PANTHER" id="PTHR32319">
    <property type="entry name" value="BACTERIAL HEMOLYSIN-LIKE PROTEIN"/>
    <property type="match status" value="1"/>
</dbReference>
<comment type="caution">
    <text evidence="5">The sequence shown here is derived from an EMBL/GenBank/DDBJ whole genome shotgun (WGS) entry which is preliminary data.</text>
</comment>
<feature type="domain" description="RNA-binding S4" evidence="4">
    <location>
        <begin position="3"/>
        <end position="67"/>
    </location>
</feature>
<evidence type="ECO:0000313" key="5">
    <source>
        <dbReference type="EMBL" id="OHA14856.1"/>
    </source>
</evidence>
<dbReference type="InterPro" id="IPR047048">
    <property type="entry name" value="TlyA"/>
</dbReference>
<dbReference type="Proteomes" id="UP000177171">
    <property type="component" value="Unassembled WGS sequence"/>
</dbReference>
<proteinExistence type="inferred from homology"/>
<evidence type="ECO:0000256" key="1">
    <source>
        <dbReference type="ARBA" id="ARBA00022884"/>
    </source>
</evidence>
<evidence type="ECO:0000313" key="6">
    <source>
        <dbReference type="Proteomes" id="UP000177171"/>
    </source>
</evidence>
<dbReference type="GO" id="GO:0008168">
    <property type="term" value="F:methyltransferase activity"/>
    <property type="evidence" value="ECO:0007669"/>
    <property type="project" value="InterPro"/>
</dbReference>
<dbReference type="SUPFAM" id="SSF53335">
    <property type="entry name" value="S-adenosyl-L-methionine-dependent methyltransferases"/>
    <property type="match status" value="1"/>
</dbReference>
<reference evidence="5 6" key="1">
    <citation type="journal article" date="2016" name="Nat. Commun.">
        <title>Thousands of microbial genomes shed light on interconnected biogeochemical processes in an aquifer system.</title>
        <authorList>
            <person name="Anantharaman K."/>
            <person name="Brown C.T."/>
            <person name="Hug L.A."/>
            <person name="Sharon I."/>
            <person name="Castelle C.J."/>
            <person name="Probst A.J."/>
            <person name="Thomas B.C."/>
            <person name="Singh A."/>
            <person name="Wilkins M.J."/>
            <person name="Karaoz U."/>
            <person name="Brodie E.L."/>
            <person name="Williams K.H."/>
            <person name="Hubbard S.S."/>
            <person name="Banfield J.F."/>
        </authorList>
    </citation>
    <scope>NUCLEOTIDE SEQUENCE [LARGE SCALE GENOMIC DNA]</scope>
</reference>
<dbReference type="SUPFAM" id="SSF55174">
    <property type="entry name" value="Alpha-L RNA-binding motif"/>
    <property type="match status" value="1"/>
</dbReference>
<comment type="similarity">
    <text evidence="2">Belongs to the TlyA family.</text>
</comment>
<gene>
    <name evidence="5" type="ORF">A3G49_04165</name>
</gene>
<dbReference type="CDD" id="cd02440">
    <property type="entry name" value="AdoMet_MTases"/>
    <property type="match status" value="1"/>
</dbReference>
<dbReference type="InterPro" id="IPR036986">
    <property type="entry name" value="S4_RNA-bd_sf"/>
</dbReference>
<dbReference type="AlphaFoldDB" id="A0A1G2LTA6"/>
<dbReference type="InterPro" id="IPR002942">
    <property type="entry name" value="S4_RNA-bd"/>
</dbReference>
<name>A0A1G2LTA6_9BACT</name>
<dbReference type="GO" id="GO:0003723">
    <property type="term" value="F:RNA binding"/>
    <property type="evidence" value="ECO:0007669"/>
    <property type="project" value="UniProtKB-KW"/>
</dbReference>
<dbReference type="PANTHER" id="PTHR32319:SF0">
    <property type="entry name" value="BACTERIAL HEMOLYSIN-LIKE PROTEIN"/>
    <property type="match status" value="1"/>
</dbReference>
<dbReference type="Gene3D" id="3.40.50.150">
    <property type="entry name" value="Vaccinia Virus protein VP39"/>
    <property type="match status" value="1"/>
</dbReference>
<dbReference type="NCBIfam" id="TIGR00478">
    <property type="entry name" value="tly"/>
    <property type="match status" value="1"/>
</dbReference>
<keyword evidence="1 3" id="KW-0694">RNA-binding</keyword>
<dbReference type="Pfam" id="PF01728">
    <property type="entry name" value="FtsJ"/>
    <property type="match status" value="1"/>
</dbReference>
<dbReference type="InterPro" id="IPR029063">
    <property type="entry name" value="SAM-dependent_MTases_sf"/>
</dbReference>
<protein>
    <recommendedName>
        <fullName evidence="4">RNA-binding S4 domain-containing protein</fullName>
    </recommendedName>
</protein>
<dbReference type="GO" id="GO:0032259">
    <property type="term" value="P:methylation"/>
    <property type="evidence" value="ECO:0007669"/>
    <property type="project" value="InterPro"/>
</dbReference>
<evidence type="ECO:0000256" key="2">
    <source>
        <dbReference type="ARBA" id="ARBA00029460"/>
    </source>
</evidence>
<dbReference type="Gene3D" id="3.10.290.10">
    <property type="entry name" value="RNA-binding S4 domain"/>
    <property type="match status" value="1"/>
</dbReference>
<organism evidence="5 6">
    <name type="scientific">Candidatus Sungbacteria bacterium RIFCSPLOWO2_12_FULL_41_11</name>
    <dbReference type="NCBI Taxonomy" id="1802286"/>
    <lineage>
        <taxon>Bacteria</taxon>
        <taxon>Candidatus Sungiibacteriota</taxon>
    </lineage>
</organism>
<dbReference type="CDD" id="cd00165">
    <property type="entry name" value="S4"/>
    <property type="match status" value="1"/>
</dbReference>
<dbReference type="SMART" id="SM00363">
    <property type="entry name" value="S4"/>
    <property type="match status" value="1"/>
</dbReference>
<sequence>MKKRLGDALIEKGLAQDKNSAFIIVTEGRILVNGQKAVSPSQLVGEGAKIEVRESQKYVGRGAYKLEAALNYFKIDVKDKICLDIGSATGGFVEVLLNHGAKRVFAVDTAYGKLALKLRQNSKVVVMEETDIRDLEKLPETVSLVTIDVSLISLKNILPHVGCFLERGGEVVALFKPQYETRDPKILKHGVIKDDEAREKLLSDFISWAEVSRWKIKGKITSPISGSKGNIEYLLYITL</sequence>
<accession>A0A1G2LTA6</accession>
<evidence type="ECO:0000259" key="4">
    <source>
        <dbReference type="SMART" id="SM00363"/>
    </source>
</evidence>
<evidence type="ECO:0000256" key="3">
    <source>
        <dbReference type="PROSITE-ProRule" id="PRU00182"/>
    </source>
</evidence>
<dbReference type="InterPro" id="IPR002877">
    <property type="entry name" value="RNA_MeTrfase_FtsJ_dom"/>
</dbReference>
<dbReference type="EMBL" id="MHQY01000001">
    <property type="protein sequence ID" value="OHA14856.1"/>
    <property type="molecule type" value="Genomic_DNA"/>
</dbReference>